<dbReference type="InterPro" id="IPR058649">
    <property type="entry name" value="CzcB_C"/>
</dbReference>
<feature type="domain" description="CusB-like beta-barrel" evidence="4">
    <location>
        <begin position="239"/>
        <end position="314"/>
    </location>
</feature>
<dbReference type="NCBIfam" id="TIGR01730">
    <property type="entry name" value="RND_mfp"/>
    <property type="match status" value="1"/>
</dbReference>
<dbReference type="InterPro" id="IPR006143">
    <property type="entry name" value="RND_pump_MFP"/>
</dbReference>
<reference evidence="6 7" key="1">
    <citation type="submission" date="2021-03" db="EMBL/GenBank/DDBJ databases">
        <title>The complete genome sequence of Acetobacter suratthaniensis TBRC 1719.</title>
        <authorList>
            <person name="Charoenyingcharoen P."/>
            <person name="Yukphan P."/>
        </authorList>
    </citation>
    <scope>NUCLEOTIDE SEQUENCE [LARGE SCALE GENOMIC DNA]</scope>
    <source>
        <strain evidence="6 7">TBRC 1719</strain>
    </source>
</reference>
<dbReference type="EMBL" id="JAFVMG010000005">
    <property type="protein sequence ID" value="MBO1328196.1"/>
    <property type="molecule type" value="Genomic_DNA"/>
</dbReference>
<evidence type="ECO:0000259" key="5">
    <source>
        <dbReference type="Pfam" id="PF25975"/>
    </source>
</evidence>
<dbReference type="Proteomes" id="UP000664399">
    <property type="component" value="Unassembled WGS sequence"/>
</dbReference>
<accession>A0ABS3LLF6</accession>
<evidence type="ECO:0000256" key="1">
    <source>
        <dbReference type="ARBA" id="ARBA00009477"/>
    </source>
</evidence>
<name>A0ABS3LLF6_9PROT</name>
<keyword evidence="2" id="KW-0813">Transport</keyword>
<comment type="similarity">
    <text evidence="1">Belongs to the membrane fusion protein (MFP) (TC 8.A.1) family.</text>
</comment>
<dbReference type="InterPro" id="IPR058792">
    <property type="entry name" value="Beta-barrel_RND_2"/>
</dbReference>
<organism evidence="6 7">
    <name type="scientific">Acetobacter suratthaniensis</name>
    <dbReference type="NCBI Taxonomy" id="1502841"/>
    <lineage>
        <taxon>Bacteria</taxon>
        <taxon>Pseudomonadati</taxon>
        <taxon>Pseudomonadota</taxon>
        <taxon>Alphaproteobacteria</taxon>
        <taxon>Acetobacterales</taxon>
        <taxon>Acetobacteraceae</taxon>
        <taxon>Acetobacter</taxon>
    </lineage>
</organism>
<sequence>MPRHAQQAAGPVLAPEPAPAAADPEPPVSTQPVVVSLGAEAQRNAGLVVGQAQAGSLAGTIEAMAMIQPEASHLVRIHPAGSGKVLTVAVVPGQHVSAGDVLLTYQNHTLHMVRLQVSKARAALSTAQAALQNARATYERGRALEGGAVAVGETRRRFAALQAATDEVQARQADLDTLNHQLEQEYNSVTESDAGQHGRDDETSRIIAPGAGEVQTVSVAVADDISPNTELVVLADLSTVWIVSDILPQDAQRVQPGGVQVTVPEGQARTVLRSTITSIGYLADPSTGLVHVISRADNADGRLHPGMFLTTRLPTRDPVPGVVVPATAVVDIDGVSTVFVAQGPEHFLARPVRVGAEQDGKAVILSGLTVDEPVVTQGAFTLKSVLLKSSMGDD</sequence>
<protein>
    <submittedName>
        <fullName evidence="6">Efflux RND transporter periplasmic adaptor subunit</fullName>
    </submittedName>
</protein>
<dbReference type="PANTHER" id="PTHR30097:SF4">
    <property type="entry name" value="SLR6042 PROTEIN"/>
    <property type="match status" value="1"/>
</dbReference>
<comment type="caution">
    <text evidence="6">The sequence shown here is derived from an EMBL/GenBank/DDBJ whole genome shotgun (WGS) entry which is preliminary data.</text>
</comment>
<dbReference type="SUPFAM" id="SSF111369">
    <property type="entry name" value="HlyD-like secretion proteins"/>
    <property type="match status" value="1"/>
</dbReference>
<dbReference type="Gene3D" id="2.40.30.170">
    <property type="match status" value="1"/>
</dbReference>
<dbReference type="Gene3D" id="2.40.420.20">
    <property type="match status" value="1"/>
</dbReference>
<dbReference type="Pfam" id="PF25975">
    <property type="entry name" value="CzcB_C"/>
    <property type="match status" value="1"/>
</dbReference>
<evidence type="ECO:0000256" key="3">
    <source>
        <dbReference type="SAM" id="MobiDB-lite"/>
    </source>
</evidence>
<proteinExistence type="inferred from homology"/>
<feature type="compositionally biased region" description="Pro residues" evidence="3">
    <location>
        <begin position="14"/>
        <end position="29"/>
    </location>
</feature>
<evidence type="ECO:0000313" key="7">
    <source>
        <dbReference type="Proteomes" id="UP000664399"/>
    </source>
</evidence>
<evidence type="ECO:0000259" key="4">
    <source>
        <dbReference type="Pfam" id="PF25954"/>
    </source>
</evidence>
<feature type="region of interest" description="Disordered" evidence="3">
    <location>
        <begin position="1"/>
        <end position="30"/>
    </location>
</feature>
<feature type="domain" description="CzcB-like C-terminal circularly permuted SH3-like" evidence="5">
    <location>
        <begin position="322"/>
        <end position="383"/>
    </location>
</feature>
<dbReference type="PANTHER" id="PTHR30097">
    <property type="entry name" value="CATION EFFLUX SYSTEM PROTEIN CUSB"/>
    <property type="match status" value="1"/>
</dbReference>
<dbReference type="InterPro" id="IPR051909">
    <property type="entry name" value="MFP_Cation_Efflux"/>
</dbReference>
<dbReference type="Gene3D" id="2.40.50.100">
    <property type="match status" value="1"/>
</dbReference>
<gene>
    <name evidence="6" type="ORF">J2D75_06865</name>
</gene>
<dbReference type="Pfam" id="PF25954">
    <property type="entry name" value="Beta-barrel_RND_2"/>
    <property type="match status" value="1"/>
</dbReference>
<evidence type="ECO:0000256" key="2">
    <source>
        <dbReference type="ARBA" id="ARBA00022448"/>
    </source>
</evidence>
<keyword evidence="7" id="KW-1185">Reference proteome</keyword>
<evidence type="ECO:0000313" key="6">
    <source>
        <dbReference type="EMBL" id="MBO1328196.1"/>
    </source>
</evidence>